<dbReference type="InterPro" id="IPR002725">
    <property type="entry name" value="YgjP-like_metallopeptidase"/>
</dbReference>
<dbReference type="KEGG" id="parq:DSM112329_00542"/>
<accession>A0AAU7AQ35</accession>
<evidence type="ECO:0000259" key="1">
    <source>
        <dbReference type="Pfam" id="PF01863"/>
    </source>
</evidence>
<evidence type="ECO:0000313" key="2">
    <source>
        <dbReference type="EMBL" id="XAY03722.1"/>
    </source>
</evidence>
<organism evidence="2">
    <name type="scientific">Paraconexibacter sp. AEG42_29</name>
    <dbReference type="NCBI Taxonomy" id="2997339"/>
    <lineage>
        <taxon>Bacteria</taxon>
        <taxon>Bacillati</taxon>
        <taxon>Actinomycetota</taxon>
        <taxon>Thermoleophilia</taxon>
        <taxon>Solirubrobacterales</taxon>
        <taxon>Paraconexibacteraceae</taxon>
        <taxon>Paraconexibacter</taxon>
    </lineage>
</organism>
<dbReference type="EMBL" id="CP114014">
    <property type="protein sequence ID" value="XAY03722.1"/>
    <property type="molecule type" value="Genomic_DNA"/>
</dbReference>
<dbReference type="RefSeq" id="WP_354700275.1">
    <property type="nucleotide sequence ID" value="NZ_CP114014.1"/>
</dbReference>
<protein>
    <recommendedName>
        <fullName evidence="1">YgjP-like metallopeptidase domain-containing protein</fullName>
    </recommendedName>
</protein>
<proteinExistence type="predicted"/>
<dbReference type="Pfam" id="PF01863">
    <property type="entry name" value="YgjP-like"/>
    <property type="match status" value="1"/>
</dbReference>
<reference evidence="2" key="1">
    <citation type="submission" date="2022-12" db="EMBL/GenBank/DDBJ databases">
        <title>Paraconexibacter alkalitolerans sp. nov. and Baekduia alba sp. nov., isolated from soil and emended description of the genera Paraconexibacter (Chun et al., 2020) and Baekduia (An et al., 2020).</title>
        <authorList>
            <person name="Vieira S."/>
            <person name="Huber K.J."/>
            <person name="Geppert A."/>
            <person name="Wolf J."/>
            <person name="Neumann-Schaal M."/>
            <person name="Muesken M."/>
            <person name="Overmann J."/>
        </authorList>
    </citation>
    <scope>NUCLEOTIDE SEQUENCE</scope>
    <source>
        <strain evidence="2">AEG42_29</strain>
    </source>
</reference>
<dbReference type="InterPro" id="IPR053136">
    <property type="entry name" value="UTP_pyrophosphatase-like"/>
</dbReference>
<gene>
    <name evidence="2" type="ORF">DSM112329_00542</name>
</gene>
<feature type="domain" description="YgjP-like metallopeptidase" evidence="1">
    <location>
        <begin position="28"/>
        <end position="223"/>
    </location>
</feature>
<dbReference type="CDD" id="cd07344">
    <property type="entry name" value="M48_yhfN_like"/>
    <property type="match status" value="1"/>
</dbReference>
<dbReference type="PANTHER" id="PTHR30399:SF1">
    <property type="entry name" value="UTP PYROPHOSPHATASE"/>
    <property type="match status" value="1"/>
</dbReference>
<name>A0AAU7AQ35_9ACTN</name>
<dbReference type="PANTHER" id="PTHR30399">
    <property type="entry name" value="UNCHARACTERIZED PROTEIN YGJP"/>
    <property type="match status" value="1"/>
</dbReference>
<dbReference type="Gene3D" id="3.30.2010.10">
    <property type="entry name" value="Metalloproteases ('zincins'), catalytic domain"/>
    <property type="match status" value="1"/>
</dbReference>
<dbReference type="AlphaFoldDB" id="A0AAU7AQ35"/>
<sequence length="247" mass="27917">MSSGPAHPGRAEPEPAIAYRVRRSTRARRVRVVVHPDATVEVVLPPRGRDRDAADAVRQLEPWIRRRLDEALALTRRSAPPVGTVPYLGGLLELRPEPGRTRVHRRGGVLLVPERDAGDAVERWYRRQARAEIVPLLDDACAVLGRPYTQLTIRNQRTRWGSCSSSGAMSFNWRLLLARPEILDYVVWHEACHLVHLDHSPRFWGLVARHCPGYREPQAWLKRYGAALVLPAVEQPYEPPSTRPSAA</sequence>